<dbReference type="Proteomes" id="UP000054837">
    <property type="component" value="Unassembled WGS sequence"/>
</dbReference>
<dbReference type="EMBL" id="LQBL01000003">
    <property type="protein sequence ID" value="KUG58309.1"/>
    <property type="molecule type" value="Genomic_DNA"/>
</dbReference>
<name>A0A0W8IEB9_9MICO</name>
<reference evidence="2 3" key="1">
    <citation type="submission" date="2015-12" db="EMBL/GenBank/DDBJ databases">
        <title>Serinicoccus chungangenesis strain CD08_5 genome sequencing and assembly.</title>
        <authorList>
            <person name="Chander A.M."/>
            <person name="Kaur G."/>
            <person name="Nair G.R."/>
            <person name="Dhawan D.K."/>
            <person name="Kochhar R.K."/>
            <person name="Mayilraj S."/>
            <person name="Bhadada S.K."/>
        </authorList>
    </citation>
    <scope>NUCLEOTIDE SEQUENCE [LARGE SCALE GENOMIC DNA]</scope>
    <source>
        <strain evidence="2 3">CD08_5</strain>
    </source>
</reference>
<sequence length="92" mass="9471">MTSRGDRLPLLGVLLPLLAVVVLLSAAATPDHLLVALAAAAVVALAADRGALPLRAQVVSVQHHNEVCRGAGVRSSDPDRSGWVRPRAPGRG</sequence>
<comment type="caution">
    <text evidence="2">The sequence shown here is derived from an EMBL/GenBank/DDBJ whole genome shotgun (WGS) entry which is preliminary data.</text>
</comment>
<evidence type="ECO:0000313" key="2">
    <source>
        <dbReference type="EMBL" id="KUG58309.1"/>
    </source>
</evidence>
<keyword evidence="3" id="KW-1185">Reference proteome</keyword>
<evidence type="ECO:0000313" key="3">
    <source>
        <dbReference type="Proteomes" id="UP000054837"/>
    </source>
</evidence>
<gene>
    <name evidence="2" type="ORF">AVL62_10305</name>
</gene>
<dbReference type="AlphaFoldDB" id="A0A0W8IEB9"/>
<protein>
    <submittedName>
        <fullName evidence="2">Uncharacterized protein</fullName>
    </submittedName>
</protein>
<evidence type="ECO:0000256" key="1">
    <source>
        <dbReference type="SAM" id="MobiDB-lite"/>
    </source>
</evidence>
<dbReference type="OrthoDB" id="4870324at2"/>
<dbReference type="RefSeq" id="WP_058889986.1">
    <property type="nucleotide sequence ID" value="NZ_LQBL01000003.1"/>
</dbReference>
<proteinExistence type="predicted"/>
<organism evidence="2 3">
    <name type="scientific">Serinicoccus chungangensis</name>
    <dbReference type="NCBI Taxonomy" id="767452"/>
    <lineage>
        <taxon>Bacteria</taxon>
        <taxon>Bacillati</taxon>
        <taxon>Actinomycetota</taxon>
        <taxon>Actinomycetes</taxon>
        <taxon>Micrococcales</taxon>
        <taxon>Ornithinimicrobiaceae</taxon>
        <taxon>Serinicoccus</taxon>
    </lineage>
</organism>
<accession>A0A0W8IEB9</accession>
<feature type="region of interest" description="Disordered" evidence="1">
    <location>
        <begin position="70"/>
        <end position="92"/>
    </location>
</feature>
<dbReference type="STRING" id="767452.AVL62_10305"/>